<reference evidence="5" key="3">
    <citation type="submission" date="2015-04" db="UniProtKB">
        <authorList>
            <consortium name="EnsemblPlants"/>
        </authorList>
    </citation>
    <scope>IDENTIFICATION</scope>
    <source>
        <strain evidence="5">cv. Jemalong A17</strain>
    </source>
</reference>
<dbReference type="Proteomes" id="UP000002051">
    <property type="component" value="Unassembled WGS sequence"/>
</dbReference>
<feature type="region of interest" description="Disordered" evidence="2">
    <location>
        <begin position="22"/>
        <end position="104"/>
    </location>
</feature>
<dbReference type="Gramene" id="rna3010">
    <property type="protein sequence ID" value="RHN79250.1"/>
    <property type="gene ID" value="gene3010"/>
</dbReference>
<dbReference type="OrthoDB" id="758082at2759"/>
<evidence type="ECO:0000313" key="4">
    <source>
        <dbReference type="EMBL" id="RHN79250.1"/>
    </source>
</evidence>
<sequence length="181" mass="18760">MQAARKAVETIKETAANIGASAKSGLEKTKATVQEKNERMSASDPMQKEMATDKKEERIHQAEMEKQEARDHNAKMSASAVGHVTEGGHPHTHTTTGPTTETATGYSTIGDYGSGQSLATDHSSTTPGLGYGLGLGHGLGNEEVVMGSHPIETNTGIGGTTKAHSVRVHGTAPGSGPTTNN</sequence>
<comment type="similarity">
    <text evidence="1">Belongs to the LEA type 1 family.</text>
</comment>
<evidence type="ECO:0000313" key="5">
    <source>
        <dbReference type="EnsemblPlants" id="KEH41703"/>
    </source>
</evidence>
<reference evidence="3 6" key="1">
    <citation type="journal article" date="2011" name="Nature">
        <title>The Medicago genome provides insight into the evolution of rhizobial symbioses.</title>
        <authorList>
            <person name="Young N.D."/>
            <person name="Debelle F."/>
            <person name="Oldroyd G.E."/>
            <person name="Geurts R."/>
            <person name="Cannon S.B."/>
            <person name="Udvardi M.K."/>
            <person name="Benedito V.A."/>
            <person name="Mayer K.F."/>
            <person name="Gouzy J."/>
            <person name="Schoof H."/>
            <person name="Van de Peer Y."/>
            <person name="Proost S."/>
            <person name="Cook D.R."/>
            <person name="Meyers B.C."/>
            <person name="Spannagl M."/>
            <person name="Cheung F."/>
            <person name="De Mita S."/>
            <person name="Krishnakumar V."/>
            <person name="Gundlach H."/>
            <person name="Zhou S."/>
            <person name="Mudge J."/>
            <person name="Bharti A.K."/>
            <person name="Murray J.D."/>
            <person name="Naoumkina M.A."/>
            <person name="Rosen B."/>
            <person name="Silverstein K.A."/>
            <person name="Tang H."/>
            <person name="Rombauts S."/>
            <person name="Zhao P.X."/>
            <person name="Zhou P."/>
            <person name="Barbe V."/>
            <person name="Bardou P."/>
            <person name="Bechner M."/>
            <person name="Bellec A."/>
            <person name="Berger A."/>
            <person name="Berges H."/>
            <person name="Bidwell S."/>
            <person name="Bisseling T."/>
            <person name="Choisne N."/>
            <person name="Couloux A."/>
            <person name="Denny R."/>
            <person name="Deshpande S."/>
            <person name="Dai X."/>
            <person name="Doyle J.J."/>
            <person name="Dudez A.M."/>
            <person name="Farmer A.D."/>
            <person name="Fouteau S."/>
            <person name="Franken C."/>
            <person name="Gibelin C."/>
            <person name="Gish J."/>
            <person name="Goldstein S."/>
            <person name="Gonzalez A.J."/>
            <person name="Green P.J."/>
            <person name="Hallab A."/>
            <person name="Hartog M."/>
            <person name="Hua A."/>
            <person name="Humphray S.J."/>
            <person name="Jeong D.H."/>
            <person name="Jing Y."/>
            <person name="Jocker A."/>
            <person name="Kenton S.M."/>
            <person name="Kim D.J."/>
            <person name="Klee K."/>
            <person name="Lai H."/>
            <person name="Lang C."/>
            <person name="Lin S."/>
            <person name="Macmil S.L."/>
            <person name="Magdelenat G."/>
            <person name="Matthews L."/>
            <person name="McCorrison J."/>
            <person name="Monaghan E.L."/>
            <person name="Mun J.H."/>
            <person name="Najar F.Z."/>
            <person name="Nicholson C."/>
            <person name="Noirot C."/>
            <person name="O'Bleness M."/>
            <person name="Paule C.R."/>
            <person name="Poulain J."/>
            <person name="Prion F."/>
            <person name="Qin B."/>
            <person name="Qu C."/>
            <person name="Retzel E.F."/>
            <person name="Riddle C."/>
            <person name="Sallet E."/>
            <person name="Samain S."/>
            <person name="Samson N."/>
            <person name="Sanders I."/>
            <person name="Saurat O."/>
            <person name="Scarpelli C."/>
            <person name="Schiex T."/>
            <person name="Segurens B."/>
            <person name="Severin A.J."/>
            <person name="Sherrier D.J."/>
            <person name="Shi R."/>
            <person name="Sims S."/>
            <person name="Singer S.R."/>
            <person name="Sinharoy S."/>
            <person name="Sterck L."/>
            <person name="Viollet A."/>
            <person name="Wang B.B."/>
            <person name="Wang K."/>
            <person name="Wang M."/>
            <person name="Wang X."/>
            <person name="Warfsmann J."/>
            <person name="Weissenbach J."/>
            <person name="White D.D."/>
            <person name="White J.D."/>
            <person name="Wiley G.B."/>
            <person name="Wincker P."/>
            <person name="Xing Y."/>
            <person name="Yang L."/>
            <person name="Yao Z."/>
            <person name="Ying F."/>
            <person name="Zhai J."/>
            <person name="Zhou L."/>
            <person name="Zuber A."/>
            <person name="Denarie J."/>
            <person name="Dixon R.A."/>
            <person name="May G.D."/>
            <person name="Schwartz D.C."/>
            <person name="Rogers J."/>
            <person name="Quetier F."/>
            <person name="Town C.D."/>
            <person name="Roe B.A."/>
        </authorList>
    </citation>
    <scope>NUCLEOTIDE SEQUENCE [LARGE SCALE GENOMIC DNA]</scope>
    <source>
        <strain evidence="3">A17</strain>
        <strain evidence="5 6">cv. Jemalong A17</strain>
    </source>
</reference>
<proteinExistence type="inferred from homology"/>
<dbReference type="Pfam" id="PF03760">
    <property type="entry name" value="LEA_1"/>
    <property type="match status" value="1"/>
</dbReference>
<keyword evidence="6" id="KW-1185">Reference proteome</keyword>
<protein>
    <submittedName>
        <fullName evidence="4">Putative Late embryogenesis abundant protein, LEA-25/LEA-D113</fullName>
    </submittedName>
    <submittedName>
        <fullName evidence="3">Seed maturation protein</fullName>
    </submittedName>
</protein>
<evidence type="ECO:0000256" key="2">
    <source>
        <dbReference type="SAM" id="MobiDB-lite"/>
    </source>
</evidence>
<dbReference type="InterPro" id="IPR005513">
    <property type="entry name" value="LEA_1"/>
</dbReference>
<reference evidence="4" key="4">
    <citation type="journal article" date="2018" name="Nat. Plants">
        <title>Whole-genome landscape of Medicago truncatula symbiotic genes.</title>
        <authorList>
            <person name="Pecrix Y."/>
            <person name="Gamas P."/>
            <person name="Carrere S."/>
        </authorList>
    </citation>
    <scope>NUCLEOTIDE SEQUENCE</scope>
    <source>
        <tissue evidence="4">Leaves</tissue>
    </source>
</reference>
<dbReference type="GO" id="GO:0009793">
    <property type="term" value="P:embryo development ending in seed dormancy"/>
    <property type="evidence" value="ECO:0007669"/>
    <property type="project" value="InterPro"/>
</dbReference>
<evidence type="ECO:0000313" key="6">
    <source>
        <dbReference type="Proteomes" id="UP000002051"/>
    </source>
</evidence>
<dbReference type="EMBL" id="CM001217">
    <property type="protein sequence ID" value="KEH41703.1"/>
    <property type="molecule type" value="Genomic_DNA"/>
</dbReference>
<gene>
    <name evidence="5" type="primary">25483516</name>
    <name evidence="3" type="ordered locus">MTR_1g053970</name>
    <name evidence="4" type="ORF">MtrunA17_Chr1g0175211</name>
</gene>
<dbReference type="PANTHER" id="PTHR33493">
    <property type="entry name" value="LATE EMBRYOGENESIS ABUNDANT PROTEIN 6-RELATED"/>
    <property type="match status" value="1"/>
</dbReference>
<dbReference type="STRING" id="3880.A0A072VJS7"/>
<feature type="compositionally biased region" description="Basic and acidic residues" evidence="2">
    <location>
        <begin position="25"/>
        <end position="74"/>
    </location>
</feature>
<accession>A0A072VJS7</accession>
<dbReference type="EnsemblPlants" id="KEH41703">
    <property type="protein sequence ID" value="KEH41703"/>
    <property type="gene ID" value="MTR_1g053970"/>
</dbReference>
<evidence type="ECO:0000313" key="3">
    <source>
        <dbReference type="EMBL" id="KEH41703.1"/>
    </source>
</evidence>
<evidence type="ECO:0000256" key="1">
    <source>
        <dbReference type="ARBA" id="ARBA00010975"/>
    </source>
</evidence>
<dbReference type="KEGG" id="mtr:25483516"/>
<dbReference type="HOGENOM" id="CLU_114722_0_0_1"/>
<name>A0A072VJS7_MEDTR</name>
<organism evidence="3 6">
    <name type="scientific">Medicago truncatula</name>
    <name type="common">Barrel medic</name>
    <name type="synonym">Medicago tribuloides</name>
    <dbReference type="NCBI Taxonomy" id="3880"/>
    <lineage>
        <taxon>Eukaryota</taxon>
        <taxon>Viridiplantae</taxon>
        <taxon>Streptophyta</taxon>
        <taxon>Embryophyta</taxon>
        <taxon>Tracheophyta</taxon>
        <taxon>Spermatophyta</taxon>
        <taxon>Magnoliopsida</taxon>
        <taxon>eudicotyledons</taxon>
        <taxon>Gunneridae</taxon>
        <taxon>Pentapetalae</taxon>
        <taxon>rosids</taxon>
        <taxon>fabids</taxon>
        <taxon>Fabales</taxon>
        <taxon>Fabaceae</taxon>
        <taxon>Papilionoideae</taxon>
        <taxon>50 kb inversion clade</taxon>
        <taxon>NPAAA clade</taxon>
        <taxon>Hologalegina</taxon>
        <taxon>IRL clade</taxon>
        <taxon>Trifolieae</taxon>
        <taxon>Medicago</taxon>
    </lineage>
</organism>
<dbReference type="AlphaFoldDB" id="A0A072VJS7"/>
<feature type="region of interest" description="Disordered" evidence="2">
    <location>
        <begin position="155"/>
        <end position="181"/>
    </location>
</feature>
<reference evidence="3 6" key="2">
    <citation type="journal article" date="2014" name="BMC Genomics">
        <title>An improved genome release (version Mt4.0) for the model legume Medicago truncatula.</title>
        <authorList>
            <person name="Tang H."/>
            <person name="Krishnakumar V."/>
            <person name="Bidwell S."/>
            <person name="Rosen B."/>
            <person name="Chan A."/>
            <person name="Zhou S."/>
            <person name="Gentzbittel L."/>
            <person name="Childs K.L."/>
            <person name="Yandell M."/>
            <person name="Gundlach H."/>
            <person name="Mayer K.F."/>
            <person name="Schwartz D.C."/>
            <person name="Town C.D."/>
        </authorList>
    </citation>
    <scope>GENOME REANNOTATION</scope>
    <source>
        <strain evidence="3">A17</strain>
        <strain evidence="5 6">cv. Jemalong A17</strain>
    </source>
</reference>
<dbReference type="PANTHER" id="PTHR33493:SF30">
    <property type="entry name" value="LATE EMBRYOGENESIS ABUNDANT PROTEIN"/>
    <property type="match status" value="1"/>
</dbReference>
<dbReference type="EMBL" id="PSQE01000001">
    <property type="protein sequence ID" value="RHN79250.1"/>
    <property type="molecule type" value="Genomic_DNA"/>
</dbReference>
<dbReference type="Proteomes" id="UP000265566">
    <property type="component" value="Chromosome 1"/>
</dbReference>
<feature type="compositionally biased region" description="Low complexity" evidence="2">
    <location>
        <begin position="93"/>
        <end position="102"/>
    </location>
</feature>